<dbReference type="Proteomes" id="UP001163846">
    <property type="component" value="Unassembled WGS sequence"/>
</dbReference>
<feature type="non-terminal residue" evidence="1">
    <location>
        <position position="320"/>
    </location>
</feature>
<proteinExistence type="predicted"/>
<reference evidence="1" key="1">
    <citation type="submission" date="2022-08" db="EMBL/GenBank/DDBJ databases">
        <authorList>
            <consortium name="DOE Joint Genome Institute"/>
            <person name="Min B."/>
            <person name="Riley R."/>
            <person name="Sierra-Patev S."/>
            <person name="Naranjo-Ortiz M."/>
            <person name="Looney B."/>
            <person name="Konkel Z."/>
            <person name="Slot J.C."/>
            <person name="Sakamoto Y."/>
            <person name="Steenwyk J.L."/>
            <person name="Rokas A."/>
            <person name="Carro J."/>
            <person name="Camarero S."/>
            <person name="Ferreira P."/>
            <person name="Molpeceres G."/>
            <person name="Ruiz-Duenas F.J."/>
            <person name="Serrano A."/>
            <person name="Henrissat B."/>
            <person name="Drula E."/>
            <person name="Hughes K.W."/>
            <person name="Mata J.L."/>
            <person name="Ishikawa N.K."/>
            <person name="Vargas-Isla R."/>
            <person name="Ushijima S."/>
            <person name="Smith C.A."/>
            <person name="Ahrendt S."/>
            <person name="Andreopoulos W."/>
            <person name="He G."/>
            <person name="Labutti K."/>
            <person name="Lipzen A."/>
            <person name="Ng V."/>
            <person name="Sandor L."/>
            <person name="Barry K."/>
            <person name="Martinez A.T."/>
            <person name="Xiao Y."/>
            <person name="Gibbons J.G."/>
            <person name="Terashima K."/>
            <person name="Hibbett D.S."/>
            <person name="Grigoriev I.V."/>
        </authorList>
    </citation>
    <scope>NUCLEOTIDE SEQUENCE</scope>
    <source>
        <strain evidence="1">TFB9207</strain>
    </source>
</reference>
<protein>
    <submittedName>
        <fullName evidence="1">Uncharacterized protein</fullName>
    </submittedName>
</protein>
<gene>
    <name evidence="1" type="ORF">F5878DRAFT_41949</name>
</gene>
<accession>A0AA38U3Y4</accession>
<dbReference type="AlphaFoldDB" id="A0AA38U3Y4"/>
<comment type="caution">
    <text evidence="1">The sequence shown here is derived from an EMBL/GenBank/DDBJ whole genome shotgun (WGS) entry which is preliminary data.</text>
</comment>
<organism evidence="1 2">
    <name type="scientific">Lentinula raphanica</name>
    <dbReference type="NCBI Taxonomy" id="153919"/>
    <lineage>
        <taxon>Eukaryota</taxon>
        <taxon>Fungi</taxon>
        <taxon>Dikarya</taxon>
        <taxon>Basidiomycota</taxon>
        <taxon>Agaricomycotina</taxon>
        <taxon>Agaricomycetes</taxon>
        <taxon>Agaricomycetidae</taxon>
        <taxon>Agaricales</taxon>
        <taxon>Marasmiineae</taxon>
        <taxon>Omphalotaceae</taxon>
        <taxon>Lentinula</taxon>
    </lineage>
</organism>
<evidence type="ECO:0000313" key="1">
    <source>
        <dbReference type="EMBL" id="KAJ3831914.1"/>
    </source>
</evidence>
<name>A0AA38U3Y4_9AGAR</name>
<sequence length="320" mass="36334">MPALPPITPPNLVIDRSNSPDMEVEVDIEESNSSVAIGVEIIVSGLPRNSTQSATLRLKELISNALQNPDGDLSRLSEDFFHVTPGDNRHPVDYAYVAMRSGISNVPRPDLLQLLMNALNTQMGITARWRDGSGPDKSRRLVFILDETEERTSMIQKSLERWFEINHFEVQYSFRNRPGGGPYRLNYDFISPESVEKIRTEPPMINHRIYTPATPRIIHPIYGLEIAVAGCRECQGVKQLFDNYLNNKYGQGSVVKSRMMMDGEVYTVVAKDFEITSRILSEPFQPFSSNQYLQRFINITQPLFLYMLNTLGVPTNVSYL</sequence>
<keyword evidence="2" id="KW-1185">Reference proteome</keyword>
<evidence type="ECO:0000313" key="2">
    <source>
        <dbReference type="Proteomes" id="UP001163846"/>
    </source>
</evidence>
<dbReference type="EMBL" id="MU807161">
    <property type="protein sequence ID" value="KAJ3831914.1"/>
    <property type="molecule type" value="Genomic_DNA"/>
</dbReference>